<protein>
    <submittedName>
        <fullName evidence="1 2">Type III secretion system protein</fullName>
    </submittedName>
</protein>
<organism evidence="1 3">
    <name type="scientific">Yersinia enterocolitica</name>
    <dbReference type="NCBI Taxonomy" id="630"/>
    <lineage>
        <taxon>Bacteria</taxon>
        <taxon>Pseudomonadati</taxon>
        <taxon>Pseudomonadota</taxon>
        <taxon>Gammaproteobacteria</taxon>
        <taxon>Enterobacterales</taxon>
        <taxon>Yersiniaceae</taxon>
        <taxon>Yersinia</taxon>
    </lineage>
</organism>
<dbReference type="Proteomes" id="UP000048841">
    <property type="component" value="Unassembled WGS sequence"/>
</dbReference>
<reference evidence="1 3" key="1">
    <citation type="submission" date="2015-03" db="EMBL/GenBank/DDBJ databases">
        <authorList>
            <person name="Murphy D."/>
        </authorList>
    </citation>
    <scope>NUCLEOTIDE SEQUENCE [LARGE SCALE GENOMIC DNA]</scope>
    <source>
        <strain evidence="1 3">IP26249</strain>
    </source>
</reference>
<dbReference type="PATRIC" id="fig|630.129.peg.3938"/>
<evidence type="ECO:0000313" key="4">
    <source>
        <dbReference type="Proteomes" id="UP000595309"/>
    </source>
</evidence>
<dbReference type="AlphaFoldDB" id="A0A0E1NC29"/>
<name>A0A0E1NC29_YEREN</name>
<dbReference type="KEGG" id="yet:CH48_1286"/>
<dbReference type="EMBL" id="CGBR01000015">
    <property type="protein sequence ID" value="CFQ64640.1"/>
    <property type="molecule type" value="Genomic_DNA"/>
</dbReference>
<proteinExistence type="predicted"/>
<evidence type="ECO:0000313" key="1">
    <source>
        <dbReference type="EMBL" id="CFQ64640.1"/>
    </source>
</evidence>
<gene>
    <name evidence="1" type="ORF">ERS137941_02408</name>
    <name evidence="2" type="ORF">I6I39_06385</name>
</gene>
<evidence type="ECO:0000313" key="3">
    <source>
        <dbReference type="Proteomes" id="UP000048841"/>
    </source>
</evidence>
<dbReference type="Proteomes" id="UP000595309">
    <property type="component" value="Chromosome"/>
</dbReference>
<accession>A0A0E1NC29</accession>
<reference evidence="2 4" key="2">
    <citation type="submission" date="2021-01" db="EMBL/GenBank/DDBJ databases">
        <title>FDA dAtabase for Regulatory Grade micrObial Sequences (FDA-ARGOS): Supporting development and validation of Infectious Disease Dx tests.</title>
        <authorList>
            <person name="Blissenbach B."/>
            <person name="Krut O."/>
            <person name="Tallon L."/>
            <person name="Sadzewicz L."/>
            <person name="Zhao X."/>
            <person name="Boylan J."/>
            <person name="Ott S."/>
            <person name="Bowen H."/>
            <person name="Vavikolanu K."/>
            <person name="Mehta A."/>
            <person name="Aluvathingal J."/>
            <person name="Nadendla S."/>
            <person name="Yan Y."/>
            <person name="Sichtig H."/>
        </authorList>
    </citation>
    <scope>NUCLEOTIDE SEQUENCE [LARGE SCALE GENOMIC DNA]</scope>
    <source>
        <strain evidence="2 4">FDAARGOS_1082</strain>
    </source>
</reference>
<dbReference type="EMBL" id="CP068146">
    <property type="protein sequence ID" value="QQU48343.1"/>
    <property type="molecule type" value="Genomic_DNA"/>
</dbReference>
<sequence>MEMDLVVTRNLQLFTQMAELPCSKLSSRMEWQIGQRLVFLEWRNGRLLLTSGVQHRRYHLEDLLLLQRSWQLERFNGVPQRIYLLKMGMMVSCSPPVSSGAECWFQLYQQQCALLRRLPGEYR</sequence>
<evidence type="ECO:0000313" key="2">
    <source>
        <dbReference type="EMBL" id="QQU48343.1"/>
    </source>
</evidence>
<dbReference type="RefSeq" id="WP_013649094.1">
    <property type="nucleotide sequence ID" value="NZ_CGBR01000015.1"/>
</dbReference>